<dbReference type="Gene3D" id="1.10.10.60">
    <property type="entry name" value="Homeodomain-like"/>
    <property type="match status" value="1"/>
</dbReference>
<evidence type="ECO:0000256" key="5">
    <source>
        <dbReference type="SAM" id="MobiDB-lite"/>
    </source>
</evidence>
<dbReference type="Pfam" id="PF02909">
    <property type="entry name" value="TetR_C_1"/>
    <property type="match status" value="1"/>
</dbReference>
<protein>
    <submittedName>
        <fullName evidence="7">Transcriptional regulator, TetR family</fullName>
    </submittedName>
</protein>
<dbReference type="InterPro" id="IPR001647">
    <property type="entry name" value="HTH_TetR"/>
</dbReference>
<comment type="caution">
    <text evidence="7">The sequence shown here is derived from an EMBL/GenBank/DDBJ whole genome shotgun (WGS) entry which is preliminary data.</text>
</comment>
<evidence type="ECO:0000256" key="4">
    <source>
        <dbReference type="PROSITE-ProRule" id="PRU00335"/>
    </source>
</evidence>
<dbReference type="AlphaFoldDB" id="A0AAE3GCW1"/>
<dbReference type="RefSeq" id="WP_253769512.1">
    <property type="nucleotide sequence ID" value="NZ_JAMTCK010000004.1"/>
</dbReference>
<evidence type="ECO:0000259" key="6">
    <source>
        <dbReference type="PROSITE" id="PS50977"/>
    </source>
</evidence>
<dbReference type="SUPFAM" id="SSF48498">
    <property type="entry name" value="Tetracyclin repressor-like, C-terminal domain"/>
    <property type="match status" value="1"/>
</dbReference>
<evidence type="ECO:0000313" key="8">
    <source>
        <dbReference type="Proteomes" id="UP001206128"/>
    </source>
</evidence>
<dbReference type="Gene3D" id="1.10.357.10">
    <property type="entry name" value="Tetracycline Repressor, domain 2"/>
    <property type="match status" value="1"/>
</dbReference>
<dbReference type="GO" id="GO:0003700">
    <property type="term" value="F:DNA-binding transcription factor activity"/>
    <property type="evidence" value="ECO:0007669"/>
    <property type="project" value="TreeGrafter"/>
</dbReference>
<evidence type="ECO:0000256" key="3">
    <source>
        <dbReference type="ARBA" id="ARBA00023163"/>
    </source>
</evidence>
<sequence>MAAEDAGADPGSVDPTRALDLLWGPAPQPSRGPRRGLTLDQVVRAAVEVADAEGLAALSMRRVAAQLGVGTTSLYTYVPGKTELFALMLDHIVGVGPLPHTLPGGWREQFEAWAREDWVEFRRHPWTIQLASMRLAPGPHQLAWFDSALRVLADTGLSEHDMAAVVGSVDGYVRGLARQAVDASEIEARTGVSDAAWDAAYEPHLVKYVDFSRYPMLLRVARADAFPTAESTFEFGLRRMLDGVEAFIAERAAR</sequence>
<evidence type="ECO:0000256" key="1">
    <source>
        <dbReference type="ARBA" id="ARBA00023015"/>
    </source>
</evidence>
<gene>
    <name evidence="7" type="ORF">LX83_001903</name>
</gene>
<dbReference type="EMBL" id="JAMTCK010000004">
    <property type="protein sequence ID" value="MCP2165054.1"/>
    <property type="molecule type" value="Genomic_DNA"/>
</dbReference>
<dbReference type="InterPro" id="IPR050109">
    <property type="entry name" value="HTH-type_TetR-like_transc_reg"/>
</dbReference>
<keyword evidence="3" id="KW-0804">Transcription</keyword>
<feature type="domain" description="HTH tetR-type" evidence="6">
    <location>
        <begin position="36"/>
        <end position="96"/>
    </location>
</feature>
<proteinExistence type="predicted"/>
<organism evidence="7 8">
    <name type="scientific">Goodfellowiella coeruleoviolacea</name>
    <dbReference type="NCBI Taxonomy" id="334858"/>
    <lineage>
        <taxon>Bacteria</taxon>
        <taxon>Bacillati</taxon>
        <taxon>Actinomycetota</taxon>
        <taxon>Actinomycetes</taxon>
        <taxon>Pseudonocardiales</taxon>
        <taxon>Pseudonocardiaceae</taxon>
        <taxon>Goodfellowiella</taxon>
    </lineage>
</organism>
<evidence type="ECO:0000313" key="7">
    <source>
        <dbReference type="EMBL" id="MCP2165054.1"/>
    </source>
</evidence>
<dbReference type="PANTHER" id="PTHR30055:SF151">
    <property type="entry name" value="TRANSCRIPTIONAL REGULATORY PROTEIN"/>
    <property type="match status" value="1"/>
</dbReference>
<feature type="region of interest" description="Disordered" evidence="5">
    <location>
        <begin position="1"/>
        <end position="35"/>
    </location>
</feature>
<accession>A0AAE3GCW1</accession>
<dbReference type="InterPro" id="IPR004111">
    <property type="entry name" value="Repressor_TetR_C"/>
</dbReference>
<dbReference type="PROSITE" id="PS50977">
    <property type="entry name" value="HTH_TETR_2"/>
    <property type="match status" value="1"/>
</dbReference>
<dbReference type="GO" id="GO:0000976">
    <property type="term" value="F:transcription cis-regulatory region binding"/>
    <property type="evidence" value="ECO:0007669"/>
    <property type="project" value="TreeGrafter"/>
</dbReference>
<feature type="DNA-binding region" description="H-T-H motif" evidence="4">
    <location>
        <begin position="59"/>
        <end position="78"/>
    </location>
</feature>
<dbReference type="InterPro" id="IPR009057">
    <property type="entry name" value="Homeodomain-like_sf"/>
</dbReference>
<dbReference type="InterPro" id="IPR036271">
    <property type="entry name" value="Tet_transcr_reg_TetR-rel_C_sf"/>
</dbReference>
<reference evidence="7" key="1">
    <citation type="submission" date="2022-06" db="EMBL/GenBank/DDBJ databases">
        <title>Genomic Encyclopedia of Archaeal and Bacterial Type Strains, Phase II (KMG-II): from individual species to whole genera.</title>
        <authorList>
            <person name="Goeker M."/>
        </authorList>
    </citation>
    <scope>NUCLEOTIDE SEQUENCE</scope>
    <source>
        <strain evidence="7">DSM 43935</strain>
    </source>
</reference>
<dbReference type="PANTHER" id="PTHR30055">
    <property type="entry name" value="HTH-TYPE TRANSCRIPTIONAL REGULATOR RUTR"/>
    <property type="match status" value="1"/>
</dbReference>
<dbReference type="InterPro" id="IPR023772">
    <property type="entry name" value="DNA-bd_HTH_TetR-type_CS"/>
</dbReference>
<keyword evidence="1" id="KW-0805">Transcription regulation</keyword>
<dbReference type="SUPFAM" id="SSF46689">
    <property type="entry name" value="Homeodomain-like"/>
    <property type="match status" value="1"/>
</dbReference>
<dbReference type="GO" id="GO:0045892">
    <property type="term" value="P:negative regulation of DNA-templated transcription"/>
    <property type="evidence" value="ECO:0007669"/>
    <property type="project" value="InterPro"/>
</dbReference>
<name>A0AAE3GCW1_9PSEU</name>
<keyword evidence="8" id="KW-1185">Reference proteome</keyword>
<dbReference type="Proteomes" id="UP001206128">
    <property type="component" value="Unassembled WGS sequence"/>
</dbReference>
<evidence type="ECO:0000256" key="2">
    <source>
        <dbReference type="ARBA" id="ARBA00023125"/>
    </source>
</evidence>
<keyword evidence="2 4" id="KW-0238">DNA-binding</keyword>
<dbReference type="PROSITE" id="PS01081">
    <property type="entry name" value="HTH_TETR_1"/>
    <property type="match status" value="1"/>
</dbReference>
<dbReference type="Pfam" id="PF00440">
    <property type="entry name" value="TetR_N"/>
    <property type="match status" value="1"/>
</dbReference>